<proteinExistence type="predicted"/>
<organism evidence="1 2">
    <name type="scientific">Chromobacterium rhizoryzae</name>
    <dbReference type="NCBI Taxonomy" id="1778675"/>
    <lineage>
        <taxon>Bacteria</taxon>
        <taxon>Pseudomonadati</taxon>
        <taxon>Pseudomonadota</taxon>
        <taxon>Betaproteobacteria</taxon>
        <taxon>Neisseriales</taxon>
        <taxon>Chromobacteriaceae</taxon>
        <taxon>Chromobacterium</taxon>
    </lineage>
</organism>
<dbReference type="EMBL" id="CP031968">
    <property type="protein sequence ID" value="AXT46597.1"/>
    <property type="molecule type" value="Genomic_DNA"/>
</dbReference>
<protein>
    <submittedName>
        <fullName evidence="1">Uncharacterized protein</fullName>
    </submittedName>
</protein>
<keyword evidence="2" id="KW-1185">Reference proteome</keyword>
<dbReference type="Proteomes" id="UP000259465">
    <property type="component" value="Chromosome"/>
</dbReference>
<reference evidence="1 2" key="1">
    <citation type="submission" date="2018-08" db="EMBL/GenBank/DDBJ databases">
        <title>Complete genome sequence of JP2-74.</title>
        <authorList>
            <person name="Wu L."/>
        </authorList>
    </citation>
    <scope>NUCLEOTIDE SEQUENCE [LARGE SCALE GENOMIC DNA]</scope>
    <source>
        <strain evidence="1 2">JP2-74</strain>
    </source>
</reference>
<dbReference type="AlphaFoldDB" id="A0AAD0RQC0"/>
<sequence>MIEPAAALAQWGKWLNDSGSWRGTTFSIEGRYASDPERYRFAEDAETARSRVQVRYSPLIASQVEQLVNQLLQGEKAALRARHVHYPHLANEDIARRLAMSARAFDTLLLAATVRFGRAWREHSRKAA</sequence>
<dbReference type="KEGG" id="crz:D1345_10530"/>
<dbReference type="RefSeq" id="WP_019100042.1">
    <property type="nucleotide sequence ID" value="NZ_CP031968.1"/>
</dbReference>
<accession>A0AAD0RQC0</accession>
<evidence type="ECO:0000313" key="2">
    <source>
        <dbReference type="Proteomes" id="UP000259465"/>
    </source>
</evidence>
<gene>
    <name evidence="1" type="ORF">D1345_10530</name>
</gene>
<evidence type="ECO:0000313" key="1">
    <source>
        <dbReference type="EMBL" id="AXT46597.1"/>
    </source>
</evidence>
<name>A0AAD0RQC0_9NEIS</name>